<reference evidence="1 2" key="1">
    <citation type="journal article" date="2022" name="New Phytol.">
        <title>Ecological generalism drives hyperdiversity of secondary metabolite gene clusters in xylarialean endophytes.</title>
        <authorList>
            <person name="Franco M.E.E."/>
            <person name="Wisecaver J.H."/>
            <person name="Arnold A.E."/>
            <person name="Ju Y.M."/>
            <person name="Slot J.C."/>
            <person name="Ahrendt S."/>
            <person name="Moore L.P."/>
            <person name="Eastman K.E."/>
            <person name="Scott K."/>
            <person name="Konkel Z."/>
            <person name="Mondo S.J."/>
            <person name="Kuo A."/>
            <person name="Hayes R.D."/>
            <person name="Haridas S."/>
            <person name="Andreopoulos B."/>
            <person name="Riley R."/>
            <person name="LaButti K."/>
            <person name="Pangilinan J."/>
            <person name="Lipzen A."/>
            <person name="Amirebrahimi M."/>
            <person name="Yan J."/>
            <person name="Adam C."/>
            <person name="Keymanesh K."/>
            <person name="Ng V."/>
            <person name="Louie K."/>
            <person name="Northen T."/>
            <person name="Drula E."/>
            <person name="Henrissat B."/>
            <person name="Hsieh H.M."/>
            <person name="Youens-Clark K."/>
            <person name="Lutzoni F."/>
            <person name="Miadlikowska J."/>
            <person name="Eastwood D.C."/>
            <person name="Hamelin R.C."/>
            <person name="Grigoriev I.V."/>
            <person name="U'Ren J.M."/>
        </authorList>
    </citation>
    <scope>NUCLEOTIDE SEQUENCE [LARGE SCALE GENOMIC DNA]</scope>
    <source>
        <strain evidence="1 2">CBS 119005</strain>
    </source>
</reference>
<gene>
    <name evidence="1" type="ORF">F4820DRAFT_465308</name>
</gene>
<name>A0ACB9ZCK4_9PEZI</name>
<dbReference type="EMBL" id="MU393435">
    <property type="protein sequence ID" value="KAI4868874.1"/>
    <property type="molecule type" value="Genomic_DNA"/>
</dbReference>
<sequence>MLWWPLIVPILGVSAVPAPQSSPATGQTSAACAQISRAVRSQLAPQSSGSLAFDCLGSVPNRPQPAVKLVESLKAFVQWQSTLAFLKNPPQSYMLPPVDIQGSLDNISATATAGGFSSEYDFQVKILQTLFAAHDGHFLFVPDVFKVFTFSNSLAEGIVSVSSNGSSLPKLYHYSTLLSVRTAPVAITKINGLDATSFLTSLGSAFSLAQDADAEWNMLFPIYSNPAGGNPLAFFPLFLGPNLTLTYENGTTQTQQTVATLKPGVDFSNIASGDDFYDTFCNPDTTTGTPAASSTGLIQTKPGLKRRSPTLADYPPPVVQNSDEGTTMGFFVDGTGFEDVAVLAISSFAEETDPLYLPKFQDAVQSFLSQSRAAEKQRLVIDLTSNGGGSVLAGFELFAQLFPGVDSFNANDMRLTESLANISRILAAQPIQDQKTDVAASSLLSNLSPIDLSDPQGDKFNTTDEILTPVTLQGDQFTAYIRQPTVPGFTLTGTGDRYNPPPALFKPENIVLLTDGTCGSTCTIFSYLMIFQANVTTVSVGGRPQVGPMQSVGGVEGSQVLTFSEISNISATAISLVSDQAEAKQLLAGELGVLAEGYAVQRAADPVSSPGSINFRNAFAPSDSKTPLQFLYEPANCRFFYTPQMINTPELVWKYAVNATWTDPARFCVQGSRVQANATKILDPAFQAKKDGAGAGNGTDGGSGTEDGNGGAQTKGPEDDNDKPKSSAQGRFQSGNMQAVWLFVAVLVTIVYL</sequence>
<dbReference type="Proteomes" id="UP001497700">
    <property type="component" value="Unassembled WGS sequence"/>
</dbReference>
<comment type="caution">
    <text evidence="1">The sequence shown here is derived from an EMBL/GenBank/DDBJ whole genome shotgun (WGS) entry which is preliminary data.</text>
</comment>
<keyword evidence="2" id="KW-1185">Reference proteome</keyword>
<protein>
    <submittedName>
        <fullName evidence="1">Uncharacterized protein</fullName>
    </submittedName>
</protein>
<accession>A0ACB9ZCK4</accession>
<organism evidence="1 2">
    <name type="scientific">Hypoxylon rubiginosum</name>
    <dbReference type="NCBI Taxonomy" id="110542"/>
    <lineage>
        <taxon>Eukaryota</taxon>
        <taxon>Fungi</taxon>
        <taxon>Dikarya</taxon>
        <taxon>Ascomycota</taxon>
        <taxon>Pezizomycotina</taxon>
        <taxon>Sordariomycetes</taxon>
        <taxon>Xylariomycetidae</taxon>
        <taxon>Xylariales</taxon>
        <taxon>Hypoxylaceae</taxon>
        <taxon>Hypoxylon</taxon>
    </lineage>
</organism>
<evidence type="ECO:0000313" key="2">
    <source>
        <dbReference type="Proteomes" id="UP001497700"/>
    </source>
</evidence>
<proteinExistence type="predicted"/>
<evidence type="ECO:0000313" key="1">
    <source>
        <dbReference type="EMBL" id="KAI4868874.1"/>
    </source>
</evidence>